<dbReference type="CDD" id="cd02440">
    <property type="entry name" value="AdoMet_MTases"/>
    <property type="match status" value="1"/>
</dbReference>
<comment type="caution">
    <text evidence="7">The sequence shown here is derived from an EMBL/GenBank/DDBJ whole genome shotgun (WGS) entry which is preliminary data.</text>
</comment>
<evidence type="ECO:0000256" key="2">
    <source>
        <dbReference type="ARBA" id="ARBA00022603"/>
    </source>
</evidence>
<dbReference type="PANTHER" id="PTHR43667:SF2">
    <property type="entry name" value="FATTY ACID C-METHYL TRANSFERASE"/>
    <property type="match status" value="1"/>
</dbReference>
<sequence length="420" mass="47889">MNSIASTEKTLNSSTRGASSVTLDANSWLITRCRNIVFRIFSQLPSGYVEVIDRGTRYSFGKDKNDPLKATIEIHNPKTYLQLVKGGSIGASEAYIDNMWDTPDLTSLIRVFARAQKVTDKFEKYVSWLSKLKNKWFHFQNRNSKSGSKKNILAHYDLGNELYTRFLDKEMMYSAAIYPNPSATLEQAQIHKLEKICQRLSLTETDHLLEIGTGWGGLAIYAAKNYGCKVTTTTISDAQYCYAKSRVEALGLAGQITLLKNDYRNLTGQYDKLVSIEMIEAVGYNYMDSFFKQCNARLKPGGKLLIQAITIADQRFEHYLNNVDFIQRYIFPGGFLPSINLMANKVAEKTDLVIEELHDIGLDYAKTLAHWRQSFLANWPGLTEFGYDEKFKRLWLFYLGYCEGAFLERSTSTVHLIARK</sequence>
<name>A0A7Y0Q6X1_9GAMM</name>
<proteinExistence type="inferred from homology"/>
<dbReference type="InterPro" id="IPR003333">
    <property type="entry name" value="CMAS"/>
</dbReference>
<keyword evidence="5" id="KW-0443">Lipid metabolism</keyword>
<dbReference type="PANTHER" id="PTHR43667">
    <property type="entry name" value="CYCLOPROPANE-FATTY-ACYL-PHOSPHOLIPID SYNTHASE"/>
    <property type="match status" value="1"/>
</dbReference>
<protein>
    <submittedName>
        <fullName evidence="7">Class I SAM-dependent methyltransferase</fullName>
    </submittedName>
</protein>
<dbReference type="InterPro" id="IPR029063">
    <property type="entry name" value="SAM-dependent_MTases_sf"/>
</dbReference>
<dbReference type="Pfam" id="PF02353">
    <property type="entry name" value="CMAS"/>
    <property type="match status" value="1"/>
</dbReference>
<evidence type="ECO:0000313" key="7">
    <source>
        <dbReference type="EMBL" id="NMP31596.1"/>
    </source>
</evidence>
<dbReference type="EMBL" id="JABBXH010000002">
    <property type="protein sequence ID" value="NMP31596.1"/>
    <property type="molecule type" value="Genomic_DNA"/>
</dbReference>
<dbReference type="Proteomes" id="UP000568664">
    <property type="component" value="Unassembled WGS sequence"/>
</dbReference>
<dbReference type="GO" id="GO:0008168">
    <property type="term" value="F:methyltransferase activity"/>
    <property type="evidence" value="ECO:0007669"/>
    <property type="project" value="UniProtKB-KW"/>
</dbReference>
<evidence type="ECO:0000256" key="5">
    <source>
        <dbReference type="ARBA" id="ARBA00023098"/>
    </source>
</evidence>
<dbReference type="InterPro" id="IPR050723">
    <property type="entry name" value="CFA/CMAS"/>
</dbReference>
<evidence type="ECO:0000313" key="8">
    <source>
        <dbReference type="Proteomes" id="UP000568664"/>
    </source>
</evidence>
<keyword evidence="8" id="KW-1185">Reference proteome</keyword>
<dbReference type="SUPFAM" id="SSF53335">
    <property type="entry name" value="S-adenosyl-L-methionine-dependent methyltransferases"/>
    <property type="match status" value="1"/>
</dbReference>
<keyword evidence="2 7" id="KW-0489">Methyltransferase</keyword>
<comment type="similarity">
    <text evidence="1">Belongs to the CFA/CMAS family.</text>
</comment>
<dbReference type="PIRSF" id="PIRSF003085">
    <property type="entry name" value="CMAS"/>
    <property type="match status" value="1"/>
</dbReference>
<evidence type="ECO:0000256" key="1">
    <source>
        <dbReference type="ARBA" id="ARBA00010815"/>
    </source>
</evidence>
<dbReference type="GO" id="GO:0008610">
    <property type="term" value="P:lipid biosynthetic process"/>
    <property type="evidence" value="ECO:0007669"/>
    <property type="project" value="InterPro"/>
</dbReference>
<evidence type="ECO:0000256" key="6">
    <source>
        <dbReference type="PIRSR" id="PIRSR003085-1"/>
    </source>
</evidence>
<feature type="active site" evidence="6">
    <location>
        <position position="402"/>
    </location>
</feature>
<dbReference type="GO" id="GO:0032259">
    <property type="term" value="P:methylation"/>
    <property type="evidence" value="ECO:0007669"/>
    <property type="project" value="UniProtKB-KW"/>
</dbReference>
<organism evidence="7 8">
    <name type="scientific">Thalassotalea algicola</name>
    <dbReference type="NCBI Taxonomy" id="2716224"/>
    <lineage>
        <taxon>Bacteria</taxon>
        <taxon>Pseudomonadati</taxon>
        <taxon>Pseudomonadota</taxon>
        <taxon>Gammaproteobacteria</taxon>
        <taxon>Alteromonadales</taxon>
        <taxon>Colwelliaceae</taxon>
        <taxon>Thalassotalea</taxon>
    </lineage>
</organism>
<dbReference type="AlphaFoldDB" id="A0A7Y0Q6X1"/>
<keyword evidence="4" id="KW-0949">S-adenosyl-L-methionine</keyword>
<reference evidence="7 8" key="1">
    <citation type="submission" date="2020-04" db="EMBL/GenBank/DDBJ databases">
        <title>Thalassotalea sp. M1531, isolated from the surface of marine red alga.</title>
        <authorList>
            <person name="Pang L."/>
            <person name="Lu D.-C."/>
        </authorList>
    </citation>
    <scope>NUCLEOTIDE SEQUENCE [LARGE SCALE GENOMIC DNA]</scope>
    <source>
        <strain evidence="7 8">M1531</strain>
    </source>
</reference>
<dbReference type="Gene3D" id="3.40.50.150">
    <property type="entry name" value="Vaccinia Virus protein VP39"/>
    <property type="match status" value="1"/>
</dbReference>
<gene>
    <name evidence="7" type="ORF">HII17_08480</name>
</gene>
<evidence type="ECO:0000256" key="3">
    <source>
        <dbReference type="ARBA" id="ARBA00022679"/>
    </source>
</evidence>
<accession>A0A7Y0Q6X1</accession>
<keyword evidence="3 7" id="KW-0808">Transferase</keyword>
<evidence type="ECO:0000256" key="4">
    <source>
        <dbReference type="ARBA" id="ARBA00022691"/>
    </source>
</evidence>